<dbReference type="Gene3D" id="3.20.80.10">
    <property type="entry name" value="Regulatory factor, effector binding domain"/>
    <property type="match status" value="1"/>
</dbReference>
<dbReference type="Pfam" id="PF14526">
    <property type="entry name" value="Cass2"/>
    <property type="match status" value="1"/>
</dbReference>
<dbReference type="InterPro" id="IPR029441">
    <property type="entry name" value="Cass2"/>
</dbReference>
<feature type="domain" description="AraC effector-binding" evidence="1">
    <location>
        <begin position="6"/>
        <end position="153"/>
    </location>
</feature>
<proteinExistence type="predicted"/>
<protein>
    <submittedName>
        <fullName evidence="2">AraC family transcriptional regulator</fullName>
    </submittedName>
</protein>
<accession>A0A3M8D5D6</accession>
<dbReference type="RefSeq" id="WP_122912544.1">
    <property type="nucleotide sequence ID" value="NZ_RHHT01000008.1"/>
</dbReference>
<dbReference type="SUPFAM" id="SSF55136">
    <property type="entry name" value="Probable bacterial effector-binding domain"/>
    <property type="match status" value="1"/>
</dbReference>
<name>A0A3M8D5D6_9BACL</name>
<dbReference type="SMART" id="SM00871">
    <property type="entry name" value="AraC_E_bind"/>
    <property type="match status" value="1"/>
</dbReference>
<dbReference type="Proteomes" id="UP000281915">
    <property type="component" value="Unassembled WGS sequence"/>
</dbReference>
<evidence type="ECO:0000313" key="3">
    <source>
        <dbReference type="Proteomes" id="UP000281915"/>
    </source>
</evidence>
<gene>
    <name evidence="2" type="ORF">EDM58_05965</name>
</gene>
<reference evidence="2 3" key="1">
    <citation type="submission" date="2018-10" db="EMBL/GenBank/DDBJ databases">
        <title>Phylogenomics of Brevibacillus.</title>
        <authorList>
            <person name="Dunlap C."/>
        </authorList>
    </citation>
    <scope>NUCLEOTIDE SEQUENCE [LARGE SCALE GENOMIC DNA]</scope>
    <source>
        <strain evidence="2 3">JCM 15085</strain>
    </source>
</reference>
<dbReference type="InterPro" id="IPR011256">
    <property type="entry name" value="Reg_factor_effector_dom_sf"/>
</dbReference>
<dbReference type="InterPro" id="IPR010499">
    <property type="entry name" value="AraC_E-bd"/>
</dbReference>
<organism evidence="2 3">
    <name type="scientific">Brevibacillus panacihumi</name>
    <dbReference type="NCBI Taxonomy" id="497735"/>
    <lineage>
        <taxon>Bacteria</taxon>
        <taxon>Bacillati</taxon>
        <taxon>Bacillota</taxon>
        <taxon>Bacilli</taxon>
        <taxon>Bacillales</taxon>
        <taxon>Paenibacillaceae</taxon>
        <taxon>Brevibacillus</taxon>
    </lineage>
</organism>
<dbReference type="EMBL" id="RHHT01000008">
    <property type="protein sequence ID" value="RNB82929.1"/>
    <property type="molecule type" value="Genomic_DNA"/>
</dbReference>
<dbReference type="AlphaFoldDB" id="A0A3M8D5D6"/>
<evidence type="ECO:0000259" key="1">
    <source>
        <dbReference type="SMART" id="SM00871"/>
    </source>
</evidence>
<sequence>MEETLFTCELVTKEWKVVGMHITAPFPAGFPEAALQIHHEFWEKRHVIKHAVNRNVLLSPFICNEIVATYFACLEVDDLTSVPEGMMGFSIPATRYAQVSCTNKTIEKGYDVLLNWMHQNGYRQKVFKAFQVEVYDIQETAEEESVKLLIPILEGEG</sequence>
<evidence type="ECO:0000313" key="2">
    <source>
        <dbReference type="EMBL" id="RNB82929.1"/>
    </source>
</evidence>
<comment type="caution">
    <text evidence="2">The sequence shown here is derived from an EMBL/GenBank/DDBJ whole genome shotgun (WGS) entry which is preliminary data.</text>
</comment>